<organism evidence="2 3">
    <name type="scientific">Parascedosporium putredinis</name>
    <dbReference type="NCBI Taxonomy" id="1442378"/>
    <lineage>
        <taxon>Eukaryota</taxon>
        <taxon>Fungi</taxon>
        <taxon>Dikarya</taxon>
        <taxon>Ascomycota</taxon>
        <taxon>Pezizomycotina</taxon>
        <taxon>Sordariomycetes</taxon>
        <taxon>Hypocreomycetidae</taxon>
        <taxon>Microascales</taxon>
        <taxon>Microascaceae</taxon>
        <taxon>Parascedosporium</taxon>
    </lineage>
</organism>
<dbReference type="OrthoDB" id="5343483at2759"/>
<comment type="caution">
    <text evidence="2">The sequence shown here is derived from an EMBL/GenBank/DDBJ whole genome shotgun (WGS) entry which is preliminary data.</text>
</comment>
<feature type="compositionally biased region" description="Acidic residues" evidence="1">
    <location>
        <begin position="198"/>
        <end position="210"/>
    </location>
</feature>
<dbReference type="EMBL" id="CALLCH030000014">
    <property type="protein sequence ID" value="CAI4215953.1"/>
    <property type="molecule type" value="Genomic_DNA"/>
</dbReference>
<dbReference type="AlphaFoldDB" id="A0A9P1MCP0"/>
<proteinExistence type="predicted"/>
<dbReference type="Proteomes" id="UP000838763">
    <property type="component" value="Unassembled WGS sequence"/>
</dbReference>
<feature type="region of interest" description="Disordered" evidence="1">
    <location>
        <begin position="197"/>
        <end position="222"/>
    </location>
</feature>
<accession>A0A9P1MCP0</accession>
<evidence type="ECO:0000313" key="3">
    <source>
        <dbReference type="Proteomes" id="UP000838763"/>
    </source>
</evidence>
<reference evidence="2" key="1">
    <citation type="submission" date="2022-11" db="EMBL/GenBank/DDBJ databases">
        <authorList>
            <person name="Scott C."/>
            <person name="Bruce N."/>
        </authorList>
    </citation>
    <scope>NUCLEOTIDE SEQUENCE</scope>
</reference>
<protein>
    <submittedName>
        <fullName evidence="2">Uncharacterized protein</fullName>
    </submittedName>
</protein>
<sequence>MSHDCYQKSQLDKRLLKVPARWTDEQLDFLRFLFPESSTPAPAPEGALKLQPRGYPEARLFSAPPPSSQPGEKLALLFQRRRLFFDCVVLPQLDSSGQEIRFLAYADEWHIILQKNLARKYHEHQSLRRDNYNPYIAALLIAIAQAHDDREAPYITRDDETQIKGELLTWPLRPTYVPTQAQDFRVFPRTPAYFVSDDTSDTDMDTDTDAADSQAKYEEWPL</sequence>
<evidence type="ECO:0000313" key="2">
    <source>
        <dbReference type="EMBL" id="CAI4215953.1"/>
    </source>
</evidence>
<name>A0A9P1MCP0_9PEZI</name>
<keyword evidence="3" id="KW-1185">Reference proteome</keyword>
<gene>
    <name evidence="2" type="ORF">PPNO1_LOCUS5626</name>
</gene>
<evidence type="ECO:0000256" key="1">
    <source>
        <dbReference type="SAM" id="MobiDB-lite"/>
    </source>
</evidence>